<reference evidence="1 2" key="1">
    <citation type="submission" date="2019-02" db="EMBL/GenBank/DDBJ databases">
        <title>Genome sequencing of the rare red list fungi Antrodiella citrinella (Flaviporus citrinellus).</title>
        <authorList>
            <person name="Buettner E."/>
            <person name="Kellner H."/>
        </authorList>
    </citation>
    <scope>NUCLEOTIDE SEQUENCE [LARGE SCALE GENOMIC DNA]</scope>
    <source>
        <strain evidence="1 2">DSM 108506</strain>
    </source>
</reference>
<name>A0A4S4MT99_9APHY</name>
<gene>
    <name evidence="1" type="ORF">EUX98_g4768</name>
</gene>
<evidence type="ECO:0000313" key="1">
    <source>
        <dbReference type="EMBL" id="THH29434.1"/>
    </source>
</evidence>
<protein>
    <submittedName>
        <fullName evidence="1">Uncharacterized protein</fullName>
    </submittedName>
</protein>
<sequence>MLGTATWRPAHKDGENDSQTRMLYGEVMVPVDAAPSARIVNFMLQYAITLFDFKAATFTPVDAEAAKGLHVGLQSELVQVVTTPARGPVATSSLPPLYDAISA</sequence>
<dbReference type="EMBL" id="SGPM01000124">
    <property type="protein sequence ID" value="THH29434.1"/>
    <property type="molecule type" value="Genomic_DNA"/>
</dbReference>
<evidence type="ECO:0000313" key="2">
    <source>
        <dbReference type="Proteomes" id="UP000308730"/>
    </source>
</evidence>
<dbReference type="Proteomes" id="UP000308730">
    <property type="component" value="Unassembled WGS sequence"/>
</dbReference>
<organism evidence="1 2">
    <name type="scientific">Antrodiella citrinella</name>
    <dbReference type="NCBI Taxonomy" id="2447956"/>
    <lineage>
        <taxon>Eukaryota</taxon>
        <taxon>Fungi</taxon>
        <taxon>Dikarya</taxon>
        <taxon>Basidiomycota</taxon>
        <taxon>Agaricomycotina</taxon>
        <taxon>Agaricomycetes</taxon>
        <taxon>Polyporales</taxon>
        <taxon>Steccherinaceae</taxon>
        <taxon>Antrodiella</taxon>
    </lineage>
</organism>
<dbReference type="OrthoDB" id="3261578at2759"/>
<keyword evidence="2" id="KW-1185">Reference proteome</keyword>
<comment type="caution">
    <text evidence="1">The sequence shown here is derived from an EMBL/GenBank/DDBJ whole genome shotgun (WGS) entry which is preliminary data.</text>
</comment>
<accession>A0A4S4MT99</accession>
<proteinExistence type="predicted"/>
<dbReference type="AlphaFoldDB" id="A0A4S4MT99"/>